<evidence type="ECO:0000256" key="1">
    <source>
        <dbReference type="SAM" id="Coils"/>
    </source>
</evidence>
<gene>
    <name evidence="2" type="ORF">HV559_08115</name>
</gene>
<dbReference type="RefSeq" id="WP_176810398.1">
    <property type="nucleotide sequence ID" value="NZ_CP055306.1"/>
</dbReference>
<evidence type="ECO:0000313" key="2">
    <source>
        <dbReference type="EMBL" id="QLB41317.1"/>
    </source>
</evidence>
<dbReference type="AlphaFoldDB" id="A0A7D5I2R6"/>
<sequence length="84" mass="9770">MKIYSQSKQSLEQIIDDLTAQLPQIQAKQKELAKEHIRNALKCVELHELIEMANDIYAEQFAQGEIATHHTIQQQEKINETLRN</sequence>
<evidence type="ECO:0000313" key="3">
    <source>
        <dbReference type="Proteomes" id="UP000509660"/>
    </source>
</evidence>
<name>A0A7D5I2R6_9PAST</name>
<feature type="coiled-coil region" evidence="1">
    <location>
        <begin position="1"/>
        <end position="35"/>
    </location>
</feature>
<proteinExistence type="predicted"/>
<dbReference type="Proteomes" id="UP000509660">
    <property type="component" value="Chromosome"/>
</dbReference>
<keyword evidence="1" id="KW-0175">Coiled coil</keyword>
<organism evidence="2 3">
    <name type="scientific">Mannheimia pernigra</name>
    <dbReference type="NCBI Taxonomy" id="111844"/>
    <lineage>
        <taxon>Bacteria</taxon>
        <taxon>Pseudomonadati</taxon>
        <taxon>Pseudomonadota</taxon>
        <taxon>Gammaproteobacteria</taxon>
        <taxon>Pasteurellales</taxon>
        <taxon>Pasteurellaceae</taxon>
        <taxon>Mannheimia</taxon>
    </lineage>
</organism>
<keyword evidence="3" id="KW-1185">Reference proteome</keyword>
<dbReference type="EMBL" id="CP055306">
    <property type="protein sequence ID" value="QLB41317.1"/>
    <property type="molecule type" value="Genomic_DNA"/>
</dbReference>
<reference evidence="2 3" key="1">
    <citation type="submission" date="2020-06" db="EMBL/GenBank/DDBJ databases">
        <title>Mannheimia pernigra sp. nov. isolated from bovine respiratory tract.</title>
        <authorList>
            <person name="Kuhnert P."/>
            <person name="Akarsu-Egger H."/>
        </authorList>
    </citation>
    <scope>NUCLEOTIDE SEQUENCE [LARGE SCALE GENOMIC DNA]</scope>
    <source>
        <strain evidence="2 3">BNO311</strain>
    </source>
</reference>
<protein>
    <submittedName>
        <fullName evidence="2">Uncharacterized protein</fullName>
    </submittedName>
</protein>
<accession>A0A7D5I2R6</accession>